<dbReference type="CDD" id="cd02968">
    <property type="entry name" value="SCO"/>
    <property type="match status" value="1"/>
</dbReference>
<evidence type="ECO:0000256" key="2">
    <source>
        <dbReference type="ARBA" id="ARBA00023008"/>
    </source>
</evidence>
<dbReference type="Pfam" id="PF02630">
    <property type="entry name" value="SCO1-SenC"/>
    <property type="match status" value="1"/>
</dbReference>
<dbReference type="PANTHER" id="PTHR12151">
    <property type="entry name" value="ELECTRON TRANSPORT PROTIN SCO1/SENC FAMILY MEMBER"/>
    <property type="match status" value="1"/>
</dbReference>
<organism evidence="4 5">
    <name type="scientific">Azohydromonas lata</name>
    <dbReference type="NCBI Taxonomy" id="45677"/>
    <lineage>
        <taxon>Bacteria</taxon>
        <taxon>Pseudomonadati</taxon>
        <taxon>Pseudomonadota</taxon>
        <taxon>Betaproteobacteria</taxon>
        <taxon>Burkholderiales</taxon>
        <taxon>Sphaerotilaceae</taxon>
        <taxon>Azohydromonas</taxon>
    </lineage>
</organism>
<dbReference type="PANTHER" id="PTHR12151:SF25">
    <property type="entry name" value="LINALOOL DEHYDRATASE_ISOMERASE DOMAIN-CONTAINING PROTEIN"/>
    <property type="match status" value="1"/>
</dbReference>
<evidence type="ECO:0000259" key="3">
    <source>
        <dbReference type="PROSITE" id="PS51352"/>
    </source>
</evidence>
<comment type="caution">
    <text evidence="4">The sequence shown here is derived from an EMBL/GenBank/DDBJ whole genome shotgun (WGS) entry which is preliminary data.</text>
</comment>
<reference evidence="4 5" key="1">
    <citation type="submission" date="2023-11" db="EMBL/GenBank/DDBJ databases">
        <title>Draft genome of Azohydromonas lata strain H1 (DSM1123), a polyhydroxyalkanoate producer.</title>
        <authorList>
            <person name="Traversa D."/>
            <person name="D'Addabbo P."/>
            <person name="Pazzani C."/>
            <person name="Manzari C."/>
            <person name="Chiara M."/>
            <person name="Scrascia M."/>
        </authorList>
    </citation>
    <scope>NUCLEOTIDE SEQUENCE [LARGE SCALE GENOMIC DNA]</scope>
    <source>
        <strain evidence="4 5">H1</strain>
    </source>
</reference>
<protein>
    <submittedName>
        <fullName evidence="4">SCO family protein</fullName>
    </submittedName>
</protein>
<dbReference type="InterPro" id="IPR036249">
    <property type="entry name" value="Thioredoxin-like_sf"/>
</dbReference>
<comment type="similarity">
    <text evidence="1">Belongs to the SCO1/2 family.</text>
</comment>
<dbReference type="SUPFAM" id="SSF52833">
    <property type="entry name" value="Thioredoxin-like"/>
    <property type="match status" value="1"/>
</dbReference>
<evidence type="ECO:0000256" key="1">
    <source>
        <dbReference type="ARBA" id="ARBA00010996"/>
    </source>
</evidence>
<dbReference type="PROSITE" id="PS51257">
    <property type="entry name" value="PROKAR_LIPOPROTEIN"/>
    <property type="match status" value="1"/>
</dbReference>
<dbReference type="EMBL" id="JAXOJX010000009">
    <property type="protein sequence ID" value="MDZ5456489.1"/>
    <property type="molecule type" value="Genomic_DNA"/>
</dbReference>
<dbReference type="InterPro" id="IPR013766">
    <property type="entry name" value="Thioredoxin_domain"/>
</dbReference>
<proteinExistence type="inferred from homology"/>
<accession>A0ABU5ICE9</accession>
<dbReference type="Gene3D" id="3.40.30.10">
    <property type="entry name" value="Glutaredoxin"/>
    <property type="match status" value="1"/>
</dbReference>
<name>A0ABU5ICE9_9BURK</name>
<evidence type="ECO:0000313" key="4">
    <source>
        <dbReference type="EMBL" id="MDZ5456489.1"/>
    </source>
</evidence>
<feature type="domain" description="Thioredoxin" evidence="3">
    <location>
        <begin position="54"/>
        <end position="217"/>
    </location>
</feature>
<dbReference type="InterPro" id="IPR003782">
    <property type="entry name" value="SCO1/SenC"/>
</dbReference>
<evidence type="ECO:0000313" key="5">
    <source>
        <dbReference type="Proteomes" id="UP001293718"/>
    </source>
</evidence>
<dbReference type="PROSITE" id="PS51352">
    <property type="entry name" value="THIOREDOXIN_2"/>
    <property type="match status" value="1"/>
</dbReference>
<dbReference type="Proteomes" id="UP001293718">
    <property type="component" value="Unassembled WGS sequence"/>
</dbReference>
<keyword evidence="5" id="KW-1185">Reference proteome</keyword>
<gene>
    <name evidence="4" type="ORF">SM757_07865</name>
</gene>
<dbReference type="RefSeq" id="WP_322465024.1">
    <property type="nucleotide sequence ID" value="NZ_JAXOJX010000009.1"/>
</dbReference>
<keyword evidence="2" id="KW-0186">Copper</keyword>
<sequence length="222" mass="23845">MTSRCITHRASRRSFTLAGVSSLLLALSGCDRVGSGGEAAQPKATVATFNAVDITGADYAGKLEMPDAQGKVRTLSEFKGKVVVVFFGYTHCPDVCPTTLAELAEVKRSLGADGDKVQGIFVTLDPERDTPELLSAYVKNFDAGFIALRPEPTQLKALAREFKVFYMKVPGKTDDAYTLDHTAGSYIYDPQGRVRLFSRYGAGGPQALADDIKKLLSNTAPA</sequence>